<dbReference type="InterPro" id="IPR019414">
    <property type="entry name" value="Rtp1_C2"/>
</dbReference>
<dbReference type="SUPFAM" id="SSF48371">
    <property type="entry name" value="ARM repeat"/>
    <property type="match status" value="1"/>
</dbReference>
<evidence type="ECO:0000259" key="6">
    <source>
        <dbReference type="Pfam" id="PF25267"/>
    </source>
</evidence>
<dbReference type="Pfam" id="PF10304">
    <property type="entry name" value="RTP1_C2"/>
    <property type="match status" value="1"/>
</dbReference>
<keyword evidence="8" id="KW-1185">Reference proteome</keyword>
<reference evidence="7 8" key="1">
    <citation type="submission" date="2023-11" db="EMBL/GenBank/DDBJ databases">
        <title>Dfirmibasis_genome.</title>
        <authorList>
            <person name="Edelbroek B."/>
            <person name="Kjellin J."/>
            <person name="Jerlstrom-Hultqvist J."/>
            <person name="Soderbom F."/>
        </authorList>
    </citation>
    <scope>NUCLEOTIDE SEQUENCE [LARGE SCALE GENOMIC DNA]</scope>
    <source>
        <strain evidence="7 8">TNS-C-14</strain>
    </source>
</reference>
<evidence type="ECO:0008006" key="9">
    <source>
        <dbReference type="Google" id="ProtNLM"/>
    </source>
</evidence>
<evidence type="ECO:0000259" key="5">
    <source>
        <dbReference type="Pfam" id="PF23565"/>
    </source>
</evidence>
<feature type="region of interest" description="Disordered" evidence="2">
    <location>
        <begin position="553"/>
        <end position="575"/>
    </location>
</feature>
<comment type="caution">
    <text evidence="7">The sequence shown here is derived from an EMBL/GenBank/DDBJ whole genome shotgun (WGS) entry which is preliminary data.</text>
</comment>
<feature type="domain" description="RNA polymerase II assembly factor Rtp1 C-terminal" evidence="4">
    <location>
        <begin position="819"/>
        <end position="928"/>
    </location>
</feature>
<comment type="similarity">
    <text evidence="1">Belongs to the Tango6 family.</text>
</comment>
<dbReference type="FunFam" id="1.25.10.10:FF:001316">
    <property type="entry name" value="Uncharacterized protein"/>
    <property type="match status" value="1"/>
</dbReference>
<evidence type="ECO:0000313" key="7">
    <source>
        <dbReference type="EMBL" id="KAK5582970.1"/>
    </source>
</evidence>
<dbReference type="GO" id="GO:0009306">
    <property type="term" value="P:protein secretion"/>
    <property type="evidence" value="ECO:0007669"/>
    <property type="project" value="TreeGrafter"/>
</dbReference>
<dbReference type="InterPro" id="IPR011989">
    <property type="entry name" value="ARM-like"/>
</dbReference>
<dbReference type="Proteomes" id="UP001344447">
    <property type="component" value="Unassembled WGS sequence"/>
</dbReference>
<dbReference type="Pfam" id="PF10363">
    <property type="entry name" value="RTP1_C1"/>
    <property type="match status" value="1"/>
</dbReference>
<name>A0AAN7U800_9MYCE</name>
<feature type="domain" description="RNA polymerase II assembly factor Rtp1 C-terminal" evidence="3">
    <location>
        <begin position="1020"/>
        <end position="1051"/>
    </location>
</feature>
<dbReference type="Pfam" id="PF23565">
    <property type="entry name" value="ARM_TANGO6"/>
    <property type="match status" value="1"/>
</dbReference>
<dbReference type="EMBL" id="JAVFKY010000001">
    <property type="protein sequence ID" value="KAK5582970.1"/>
    <property type="molecule type" value="Genomic_DNA"/>
</dbReference>
<evidence type="ECO:0000256" key="2">
    <source>
        <dbReference type="SAM" id="MobiDB-lite"/>
    </source>
</evidence>
<protein>
    <recommendedName>
        <fullName evidence="9">RNA polymerase II assembly factor Rtp1 C-terminal domain-containing protein</fullName>
    </recommendedName>
</protein>
<dbReference type="InterPro" id="IPR039600">
    <property type="entry name" value="TANGO6/Rtp1"/>
</dbReference>
<evidence type="ECO:0000259" key="4">
    <source>
        <dbReference type="Pfam" id="PF10363"/>
    </source>
</evidence>
<organism evidence="7 8">
    <name type="scientific">Dictyostelium firmibasis</name>
    <dbReference type="NCBI Taxonomy" id="79012"/>
    <lineage>
        <taxon>Eukaryota</taxon>
        <taxon>Amoebozoa</taxon>
        <taxon>Evosea</taxon>
        <taxon>Eumycetozoa</taxon>
        <taxon>Dictyostelia</taxon>
        <taxon>Dictyosteliales</taxon>
        <taxon>Dictyosteliaceae</taxon>
        <taxon>Dictyostelium</taxon>
    </lineage>
</organism>
<dbReference type="AlphaFoldDB" id="A0AAN7U800"/>
<evidence type="ECO:0000259" key="3">
    <source>
        <dbReference type="Pfam" id="PF10304"/>
    </source>
</evidence>
<gene>
    <name evidence="7" type="ORF">RB653_004560</name>
</gene>
<evidence type="ECO:0000313" key="8">
    <source>
        <dbReference type="Proteomes" id="UP001344447"/>
    </source>
</evidence>
<feature type="domain" description="TANGO6 N-terminal" evidence="6">
    <location>
        <begin position="166"/>
        <end position="311"/>
    </location>
</feature>
<proteinExistence type="inferred from homology"/>
<sequence length="1076" mass="121784">MNTTLLFNNLSSLVSFVYSISSKPEIPIKLWAAIDENLNKVLLDLSNSSQHDNNIKVQTKNLTPDDLESLEINDYDDEDDDDNDDTNNINIKDKPLANKEILIMIKRYNENFQYFSKVLNELIGINVNENNNEYSINEFKIKLKYSLLMIEILLEIVKINPIDFQISLNDQKTIKSSLDLLIGWIISPCFSKGIGVPMGKRVSSSSLVIEQIFNGDNDGKIYRDNEKYCCFQLNHFVGTLIEIRKLNTDLNSIIASRYLSDLFASLLQLINLKSSPLSLNEKQLIGKELDSLLFGIYPELVFESLMLLLSGGGGSQPIWMAKCIGIMLSKCLMRPQSIKIILYTILSNSSAGKTSNKSLGNIVKLITTVPSTMKVDEYYNKISPQLIDLLHQRDQSSNNNRESRAKILETVLSIIETMFINQPDLTVKYIMDPILKPFLLFQQANKTTTTENNKDNIVIKEVDLFFSIEDIHKLISKISINQVFLNSISKIIPTLFQLYCFVSKSISSLKISCKEILSSFFKFSNESVSQLKNLILPVKKNQEIDNLITTTTDEIKNNNNDNNSSDKSNDKTTTTTTIKSSLLDLEDIIEDENEDNIKKEESGEEEETLTLSFSMGENGGVVGKYIPYGDRDFKWEADCIVSIFEIMKGDNLAGDLFVDLLNEFSMLQQRKDTKRGHQYYVLIQFIIIMSEGLGAAVLKNVIQVCTFIKVMLSRSITKSNSGKEDEEDIESLTLSLGILTTLLTGEIKVRKDEEIIVFDLLSLVEQLSYHSNEMIATMASQIKTIITAKKPIWLINDNDGMVGDNGSQTSSPTGQGNKLKEILNDLTHPLLPIRAHALIELRRLVLSKSGLIEQNLKNVLEIFKTQVNDDDTFIYGCSINGLSALGDIYPNKILPILTESFLNKSFQEFKRMKLGEALIQISQRCGEMLPNYADRLVPTFLLGCRDESVGVRTSSLSNLATLCEMLHYSIDSYLVEILLCTNAILKSDPEIEVRRGGIFIFQQLLQGLGMSSFQLIPDELKSIYNTLKNVEFYDQDEVCKYHARSALYDLEKITKTFIFPNHSDNQNENKDFRKIL</sequence>
<dbReference type="PANTHER" id="PTHR20959">
    <property type="entry name" value="TRANSPORT AND GOLGI ORGANIZATION PROTEIN 6 FAMILY MEMBER"/>
    <property type="match status" value="1"/>
</dbReference>
<accession>A0AAN7U800</accession>
<dbReference type="PANTHER" id="PTHR20959:SF1">
    <property type="entry name" value="TRANSPORT AND GOLGI ORGANIZATION PROTEIN 6 HOMOLOG"/>
    <property type="match status" value="1"/>
</dbReference>
<dbReference type="InterPro" id="IPR057347">
    <property type="entry name" value="TANGO6_N"/>
</dbReference>
<feature type="domain" description="TANGO6 HEAT repeat" evidence="5">
    <location>
        <begin position="332"/>
        <end position="543"/>
    </location>
</feature>
<evidence type="ECO:0000256" key="1">
    <source>
        <dbReference type="ARBA" id="ARBA00005724"/>
    </source>
</evidence>
<dbReference type="InterPro" id="IPR057407">
    <property type="entry name" value="HEAT_TANGO6"/>
</dbReference>
<dbReference type="Gene3D" id="1.25.10.10">
    <property type="entry name" value="Leucine-rich Repeat Variant"/>
    <property type="match status" value="1"/>
</dbReference>
<dbReference type="InterPro" id="IPR019451">
    <property type="entry name" value="Rtp1_C1"/>
</dbReference>
<dbReference type="InterPro" id="IPR016024">
    <property type="entry name" value="ARM-type_fold"/>
</dbReference>
<dbReference type="Pfam" id="PF25267">
    <property type="entry name" value="TANGO6_N"/>
    <property type="match status" value="1"/>
</dbReference>